<dbReference type="OrthoDB" id="3934549at2759"/>
<name>A0A6A6U4D9_9PEZI</name>
<evidence type="ECO:0000313" key="9">
    <source>
        <dbReference type="EMBL" id="KAF2665814.1"/>
    </source>
</evidence>
<dbReference type="PANTHER" id="PTHR33048:SF129">
    <property type="entry name" value="INTEGRAL MEMBRANE PROTEIN-RELATED"/>
    <property type="match status" value="1"/>
</dbReference>
<dbReference type="EMBL" id="MU004240">
    <property type="protein sequence ID" value="KAF2665814.1"/>
    <property type="molecule type" value="Genomic_DNA"/>
</dbReference>
<evidence type="ECO:0000256" key="6">
    <source>
        <dbReference type="SAM" id="MobiDB-lite"/>
    </source>
</evidence>
<reference evidence="9" key="1">
    <citation type="journal article" date="2020" name="Stud. Mycol.">
        <title>101 Dothideomycetes genomes: a test case for predicting lifestyles and emergence of pathogens.</title>
        <authorList>
            <person name="Haridas S."/>
            <person name="Albert R."/>
            <person name="Binder M."/>
            <person name="Bloem J."/>
            <person name="Labutti K."/>
            <person name="Salamov A."/>
            <person name="Andreopoulos B."/>
            <person name="Baker S."/>
            <person name="Barry K."/>
            <person name="Bills G."/>
            <person name="Bluhm B."/>
            <person name="Cannon C."/>
            <person name="Castanera R."/>
            <person name="Culley D."/>
            <person name="Daum C."/>
            <person name="Ezra D."/>
            <person name="Gonzalez J."/>
            <person name="Henrissat B."/>
            <person name="Kuo A."/>
            <person name="Liang C."/>
            <person name="Lipzen A."/>
            <person name="Lutzoni F."/>
            <person name="Magnuson J."/>
            <person name="Mondo S."/>
            <person name="Nolan M."/>
            <person name="Ohm R."/>
            <person name="Pangilinan J."/>
            <person name="Park H.-J."/>
            <person name="Ramirez L."/>
            <person name="Alfaro M."/>
            <person name="Sun H."/>
            <person name="Tritt A."/>
            <person name="Yoshinaga Y."/>
            <person name="Zwiers L.-H."/>
            <person name="Turgeon B."/>
            <person name="Goodwin S."/>
            <person name="Spatafora J."/>
            <person name="Crous P."/>
            <person name="Grigoriev I."/>
        </authorList>
    </citation>
    <scope>NUCLEOTIDE SEQUENCE</scope>
    <source>
        <strain evidence="9">CBS 115976</strain>
    </source>
</reference>
<sequence length="479" mass="53407">MGVFKPTPSDVLIHWPKPNYVNPVTRGPELLIVTATFLGISTIVVFCRLYARLVIRRWLGLDDVLIFLAWMASVGVTSAVDYGFTHVGWDKHIWDLTIPNYMDSGKPLFASCFCWAVSSSCVRLSLLSFYFRLAEHIQMGYRWILYTVIGVSVLFLVAYLLPLIFMCIPLQALWKYPPDPNAKCLDLGAFMLSMSIINTVLELIVAILPIPAIFILDMDPRQRYSVIGLLSLGFFVFAVGCVRCYYVYASLLGTWDITWQAYPHWICSEIEINLALVCACAPALRPVLGRLFSARPIKPKDTSTTLVNSIPTITLRPKEGATYSVGASLVWFDLEGIADDGLGYTVSITANGKHLASRHRSTRSIIRKSFQKDPSTLLNTYSASDIHSQNSMELESTAGIVERLSLEITETFQGKTENMTWKTASEEGDWVDLRTVKVPLKKNLAAKPESSLSNDDTIKVSSEEPEGHSKFGLSTPKPP</sequence>
<evidence type="ECO:0000256" key="4">
    <source>
        <dbReference type="ARBA" id="ARBA00023136"/>
    </source>
</evidence>
<comment type="subcellular location">
    <subcellularLocation>
        <location evidence="1">Membrane</location>
        <topology evidence="1">Multi-pass membrane protein</topology>
    </subcellularLocation>
</comment>
<dbReference type="InterPro" id="IPR052337">
    <property type="entry name" value="SAT4-like"/>
</dbReference>
<keyword evidence="10" id="KW-1185">Reference proteome</keyword>
<feature type="domain" description="Rhodopsin" evidence="8">
    <location>
        <begin position="48"/>
        <end position="289"/>
    </location>
</feature>
<feature type="transmembrane region" description="Helical" evidence="7">
    <location>
        <begin position="143"/>
        <end position="172"/>
    </location>
</feature>
<feature type="region of interest" description="Disordered" evidence="6">
    <location>
        <begin position="443"/>
        <end position="479"/>
    </location>
</feature>
<dbReference type="PANTHER" id="PTHR33048">
    <property type="entry name" value="PTH11-LIKE INTEGRAL MEMBRANE PROTEIN (AFU_ORTHOLOGUE AFUA_5G11245)"/>
    <property type="match status" value="1"/>
</dbReference>
<dbReference type="InterPro" id="IPR049326">
    <property type="entry name" value="Rhodopsin_dom_fungi"/>
</dbReference>
<evidence type="ECO:0000256" key="2">
    <source>
        <dbReference type="ARBA" id="ARBA00022692"/>
    </source>
</evidence>
<evidence type="ECO:0000256" key="1">
    <source>
        <dbReference type="ARBA" id="ARBA00004141"/>
    </source>
</evidence>
<keyword evidence="3 7" id="KW-1133">Transmembrane helix</keyword>
<evidence type="ECO:0000256" key="3">
    <source>
        <dbReference type="ARBA" id="ARBA00022989"/>
    </source>
</evidence>
<feature type="transmembrane region" description="Helical" evidence="7">
    <location>
        <begin position="226"/>
        <end position="248"/>
    </location>
</feature>
<feature type="transmembrane region" description="Helical" evidence="7">
    <location>
        <begin position="192"/>
        <end position="214"/>
    </location>
</feature>
<proteinExistence type="inferred from homology"/>
<dbReference type="GO" id="GO:0016020">
    <property type="term" value="C:membrane"/>
    <property type="evidence" value="ECO:0007669"/>
    <property type="project" value="UniProtKB-SubCell"/>
</dbReference>
<keyword evidence="2 7" id="KW-0812">Transmembrane</keyword>
<organism evidence="9 10">
    <name type="scientific">Microthyrium microscopicum</name>
    <dbReference type="NCBI Taxonomy" id="703497"/>
    <lineage>
        <taxon>Eukaryota</taxon>
        <taxon>Fungi</taxon>
        <taxon>Dikarya</taxon>
        <taxon>Ascomycota</taxon>
        <taxon>Pezizomycotina</taxon>
        <taxon>Dothideomycetes</taxon>
        <taxon>Dothideomycetes incertae sedis</taxon>
        <taxon>Microthyriales</taxon>
        <taxon>Microthyriaceae</taxon>
        <taxon>Microthyrium</taxon>
    </lineage>
</organism>
<evidence type="ECO:0000256" key="5">
    <source>
        <dbReference type="ARBA" id="ARBA00038359"/>
    </source>
</evidence>
<dbReference type="Proteomes" id="UP000799302">
    <property type="component" value="Unassembled WGS sequence"/>
</dbReference>
<accession>A0A6A6U4D9</accession>
<feature type="transmembrane region" description="Helical" evidence="7">
    <location>
        <begin position="63"/>
        <end position="84"/>
    </location>
</feature>
<dbReference type="Pfam" id="PF20684">
    <property type="entry name" value="Fung_rhodopsin"/>
    <property type="match status" value="1"/>
</dbReference>
<evidence type="ECO:0000256" key="7">
    <source>
        <dbReference type="SAM" id="Phobius"/>
    </source>
</evidence>
<comment type="similarity">
    <text evidence="5">Belongs to the SAT4 family.</text>
</comment>
<feature type="compositionally biased region" description="Basic and acidic residues" evidence="6">
    <location>
        <begin position="456"/>
        <end position="469"/>
    </location>
</feature>
<evidence type="ECO:0000313" key="10">
    <source>
        <dbReference type="Proteomes" id="UP000799302"/>
    </source>
</evidence>
<dbReference type="AlphaFoldDB" id="A0A6A6U4D9"/>
<evidence type="ECO:0000259" key="8">
    <source>
        <dbReference type="Pfam" id="PF20684"/>
    </source>
</evidence>
<feature type="transmembrane region" description="Helical" evidence="7">
    <location>
        <begin position="30"/>
        <end position="51"/>
    </location>
</feature>
<gene>
    <name evidence="9" type="ORF">BT63DRAFT_417339</name>
</gene>
<protein>
    <recommendedName>
        <fullName evidence="8">Rhodopsin domain-containing protein</fullName>
    </recommendedName>
</protein>
<feature type="transmembrane region" description="Helical" evidence="7">
    <location>
        <begin position="108"/>
        <end position="131"/>
    </location>
</feature>
<keyword evidence="4 7" id="KW-0472">Membrane</keyword>